<dbReference type="InterPro" id="IPR001254">
    <property type="entry name" value="Trypsin_dom"/>
</dbReference>
<keyword evidence="1" id="KW-1015">Disulfide bond</keyword>
<feature type="domain" description="Peptidase S1" evidence="2">
    <location>
        <begin position="17"/>
        <end position="123"/>
    </location>
</feature>
<dbReference type="InterPro" id="IPR043504">
    <property type="entry name" value="Peptidase_S1_PA_chymotrypsin"/>
</dbReference>
<feature type="non-terminal residue" evidence="3">
    <location>
        <position position="1"/>
    </location>
</feature>
<dbReference type="STRING" id="166423.A0A0N0U3I0"/>
<sequence length="185" mass="20981">GYTCVAEHWCTNHGSEPSTVTVRARTSTLSAGGDELEVAGIVVHQDFDKFILLNDIALIKLKIPVQFGETLLPIGLPEKEDYNPDDGTTCFVTGWKYTPRIARRYRLTNKESSIYKNINDSSALIHNVAVSKKGTRDTTTKEERWTQQRNLFFLSLFPVGRAQESEKQFNNEEKLKCETVKSYNC</sequence>
<dbReference type="Proteomes" id="UP000053105">
    <property type="component" value="Unassembled WGS sequence"/>
</dbReference>
<dbReference type="InterPro" id="IPR009003">
    <property type="entry name" value="Peptidase_S1_PA"/>
</dbReference>
<name>A0A0N0U3I0_9HYME</name>
<accession>A0A0N0U3I0</accession>
<organism evidence="3 4">
    <name type="scientific">Melipona quadrifasciata</name>
    <dbReference type="NCBI Taxonomy" id="166423"/>
    <lineage>
        <taxon>Eukaryota</taxon>
        <taxon>Metazoa</taxon>
        <taxon>Ecdysozoa</taxon>
        <taxon>Arthropoda</taxon>
        <taxon>Hexapoda</taxon>
        <taxon>Insecta</taxon>
        <taxon>Pterygota</taxon>
        <taxon>Neoptera</taxon>
        <taxon>Endopterygota</taxon>
        <taxon>Hymenoptera</taxon>
        <taxon>Apocrita</taxon>
        <taxon>Aculeata</taxon>
        <taxon>Apoidea</taxon>
        <taxon>Anthophila</taxon>
        <taxon>Apidae</taxon>
        <taxon>Melipona</taxon>
    </lineage>
</organism>
<dbReference type="Gene3D" id="2.40.10.10">
    <property type="entry name" value="Trypsin-like serine proteases"/>
    <property type="match status" value="2"/>
</dbReference>
<evidence type="ECO:0000256" key="1">
    <source>
        <dbReference type="ARBA" id="ARBA00023157"/>
    </source>
</evidence>
<dbReference type="PANTHER" id="PTHR24252">
    <property type="entry name" value="ACROSIN-RELATED"/>
    <property type="match status" value="1"/>
</dbReference>
<evidence type="ECO:0000259" key="2">
    <source>
        <dbReference type="Pfam" id="PF00089"/>
    </source>
</evidence>
<keyword evidence="4" id="KW-1185">Reference proteome</keyword>
<dbReference type="Pfam" id="PF00089">
    <property type="entry name" value="Trypsin"/>
    <property type="match status" value="1"/>
</dbReference>
<gene>
    <name evidence="3" type="ORF">WN51_06335</name>
</gene>
<evidence type="ECO:0000313" key="3">
    <source>
        <dbReference type="EMBL" id="KOX69182.1"/>
    </source>
</evidence>
<dbReference type="PANTHER" id="PTHR24252:SF7">
    <property type="entry name" value="HYALIN"/>
    <property type="match status" value="1"/>
</dbReference>
<protein>
    <submittedName>
        <fullName evidence="3">Trypsin-4</fullName>
    </submittedName>
</protein>
<reference evidence="3 4" key="1">
    <citation type="submission" date="2015-07" db="EMBL/GenBank/DDBJ databases">
        <title>The genome of Melipona quadrifasciata.</title>
        <authorList>
            <person name="Pan H."/>
            <person name="Kapheim K."/>
        </authorList>
    </citation>
    <scope>NUCLEOTIDE SEQUENCE [LARGE SCALE GENOMIC DNA]</scope>
    <source>
        <strain evidence="3">0111107301</strain>
        <tissue evidence="3">Whole body</tissue>
    </source>
</reference>
<dbReference type="AlphaFoldDB" id="A0A0N0U3I0"/>
<dbReference type="EMBL" id="KQ435898">
    <property type="protein sequence ID" value="KOX69182.1"/>
    <property type="molecule type" value="Genomic_DNA"/>
</dbReference>
<dbReference type="OrthoDB" id="10059102at2759"/>
<proteinExistence type="predicted"/>
<dbReference type="GO" id="GO:0006508">
    <property type="term" value="P:proteolysis"/>
    <property type="evidence" value="ECO:0007669"/>
    <property type="project" value="InterPro"/>
</dbReference>
<dbReference type="GO" id="GO:0004252">
    <property type="term" value="F:serine-type endopeptidase activity"/>
    <property type="evidence" value="ECO:0007669"/>
    <property type="project" value="InterPro"/>
</dbReference>
<dbReference type="SUPFAM" id="SSF50494">
    <property type="entry name" value="Trypsin-like serine proteases"/>
    <property type="match status" value="1"/>
</dbReference>
<evidence type="ECO:0000313" key="4">
    <source>
        <dbReference type="Proteomes" id="UP000053105"/>
    </source>
</evidence>